<sequence length="481" mass="52387">MAQDYPKTPFPQAYRSPQSVLTSDTADLSGVQDILHRHDASLSLLFGGTEERLRHKQAAVQSQGHGWPDSAEAPASSPYDLSTFYRVRAAQENLEALAAELRTHEHVDAAYVKPAGSPPVMMVETPKEAAPSMPPLVTPNFVNNQGYLKPAPEGIDATNYAHYMVGGQGEGIRIIDCEWGWRFTHEDLRENQGGVVAGSSTTWQSFVDHGTAVAGVLSGDVNQYGITGICPRAMIYASSFWDQATSTAIMAAADRLRPRDLILLEVHRGGPKSTGWGQEGYIAIEWWPDDYAAIRYATDRGIIVVEAAGNGQQDLDDPIYDARPDGFPIYWTNPFNPANPSSGAVVVGAGAPPPGTHGADFGPDRCKLWFSNYGRRVDAQGWGYEVTSTGYGWLQGGDDQDLWYTNGFSGTSSASPIVTGALACVQGILKDFDRRPLTPFEAIRILRETGSPQQDGPQQPKERRIGNRPDIRQLLQAALNR</sequence>
<comment type="similarity">
    <text evidence="2 11">Belongs to the peptidase S8 family.</text>
</comment>
<feature type="region of interest" description="Disordered" evidence="12">
    <location>
        <begin position="446"/>
        <end position="470"/>
    </location>
</feature>
<keyword evidence="6" id="KW-0378">Hydrolase</keyword>
<gene>
    <name evidence="14" type="ORF">PRK78_002416</name>
</gene>
<evidence type="ECO:0000256" key="5">
    <source>
        <dbReference type="ARBA" id="ARBA00022729"/>
    </source>
</evidence>
<accession>A0AAF0DEA2</accession>
<evidence type="ECO:0000256" key="9">
    <source>
        <dbReference type="ARBA" id="ARBA00023145"/>
    </source>
</evidence>
<evidence type="ECO:0000256" key="6">
    <source>
        <dbReference type="ARBA" id="ARBA00022801"/>
    </source>
</evidence>
<name>A0AAF0DEA2_9EURO</name>
<dbReference type="InterPro" id="IPR015500">
    <property type="entry name" value="Peptidase_S8_subtilisin-rel"/>
</dbReference>
<evidence type="ECO:0000256" key="1">
    <source>
        <dbReference type="ARBA" id="ARBA00004613"/>
    </source>
</evidence>
<dbReference type="Proteomes" id="UP001219355">
    <property type="component" value="Chromosome 1"/>
</dbReference>
<evidence type="ECO:0000256" key="10">
    <source>
        <dbReference type="ARBA" id="ARBA00023180"/>
    </source>
</evidence>
<evidence type="ECO:0000256" key="7">
    <source>
        <dbReference type="ARBA" id="ARBA00022825"/>
    </source>
</evidence>
<keyword evidence="10" id="KW-0325">Glycoprotein</keyword>
<dbReference type="AlphaFoldDB" id="A0AAF0DEA2"/>
<dbReference type="PROSITE" id="PS51892">
    <property type="entry name" value="SUBTILASE"/>
    <property type="match status" value="1"/>
</dbReference>
<keyword evidence="7" id="KW-0720">Serine protease</keyword>
<dbReference type="InterPro" id="IPR000209">
    <property type="entry name" value="Peptidase_S8/S53_dom"/>
</dbReference>
<comment type="caution">
    <text evidence="11">Lacks conserved residue(s) required for the propagation of feature annotation.</text>
</comment>
<dbReference type="PROSITE" id="PS00138">
    <property type="entry name" value="SUBTILASE_SER"/>
    <property type="match status" value="1"/>
</dbReference>
<dbReference type="PROSITE" id="PS00137">
    <property type="entry name" value="SUBTILASE_HIS"/>
    <property type="match status" value="1"/>
</dbReference>
<keyword evidence="5" id="KW-0732">Signal</keyword>
<feature type="domain" description="Peptidase S8/S53" evidence="13">
    <location>
        <begin position="204"/>
        <end position="427"/>
    </location>
</feature>
<keyword evidence="9" id="KW-0865">Zymogen</keyword>
<keyword evidence="4" id="KW-0645">Protease</keyword>
<evidence type="ECO:0000256" key="12">
    <source>
        <dbReference type="SAM" id="MobiDB-lite"/>
    </source>
</evidence>
<keyword evidence="15" id="KW-1185">Reference proteome</keyword>
<dbReference type="InterPro" id="IPR036852">
    <property type="entry name" value="Peptidase_S8/S53_dom_sf"/>
</dbReference>
<dbReference type="InterPro" id="IPR034073">
    <property type="entry name" value="Subtilisin_DY-like_dom"/>
</dbReference>
<feature type="region of interest" description="Disordered" evidence="12">
    <location>
        <begin position="56"/>
        <end position="75"/>
    </location>
</feature>
<keyword evidence="8" id="KW-0843">Virulence</keyword>
<dbReference type="CDD" id="cd04843">
    <property type="entry name" value="Peptidases_S8_11"/>
    <property type="match status" value="1"/>
</dbReference>
<evidence type="ECO:0000259" key="13">
    <source>
        <dbReference type="Pfam" id="PF00082"/>
    </source>
</evidence>
<comment type="subcellular location">
    <subcellularLocation>
        <location evidence="1">Secreted</location>
    </subcellularLocation>
</comment>
<dbReference type="GO" id="GO:0006508">
    <property type="term" value="P:proteolysis"/>
    <property type="evidence" value="ECO:0007669"/>
    <property type="project" value="UniProtKB-KW"/>
</dbReference>
<dbReference type="Pfam" id="PF00082">
    <property type="entry name" value="Peptidase_S8"/>
    <property type="match status" value="1"/>
</dbReference>
<dbReference type="Gene3D" id="3.40.50.200">
    <property type="entry name" value="Peptidase S8/S53 domain"/>
    <property type="match status" value="1"/>
</dbReference>
<dbReference type="SUPFAM" id="SSF52743">
    <property type="entry name" value="Subtilisin-like"/>
    <property type="match status" value="1"/>
</dbReference>
<evidence type="ECO:0000256" key="3">
    <source>
        <dbReference type="ARBA" id="ARBA00022525"/>
    </source>
</evidence>
<proteinExistence type="inferred from homology"/>
<evidence type="ECO:0000313" key="14">
    <source>
        <dbReference type="EMBL" id="WEW56957.1"/>
    </source>
</evidence>
<dbReference type="GO" id="GO:0005576">
    <property type="term" value="C:extracellular region"/>
    <property type="evidence" value="ECO:0007669"/>
    <property type="project" value="UniProtKB-SubCell"/>
</dbReference>
<evidence type="ECO:0000256" key="11">
    <source>
        <dbReference type="PROSITE-ProRule" id="PRU01240"/>
    </source>
</evidence>
<dbReference type="PRINTS" id="PR00723">
    <property type="entry name" value="SUBTILISIN"/>
</dbReference>
<dbReference type="InterPro" id="IPR022398">
    <property type="entry name" value="Peptidase_S8_His-AS"/>
</dbReference>
<evidence type="ECO:0000313" key="15">
    <source>
        <dbReference type="Proteomes" id="UP001219355"/>
    </source>
</evidence>
<protein>
    <recommendedName>
        <fullName evidence="13">Peptidase S8/S53 domain-containing protein</fullName>
    </recommendedName>
</protein>
<feature type="compositionally biased region" description="Basic and acidic residues" evidence="12">
    <location>
        <begin position="460"/>
        <end position="470"/>
    </location>
</feature>
<dbReference type="EMBL" id="CP120627">
    <property type="protein sequence ID" value="WEW56957.1"/>
    <property type="molecule type" value="Genomic_DNA"/>
</dbReference>
<dbReference type="InterPro" id="IPR050131">
    <property type="entry name" value="Peptidase_S8_subtilisin-like"/>
</dbReference>
<keyword evidence="3" id="KW-0964">Secreted</keyword>
<dbReference type="PANTHER" id="PTHR43806">
    <property type="entry name" value="PEPTIDASE S8"/>
    <property type="match status" value="1"/>
</dbReference>
<dbReference type="PANTHER" id="PTHR43806:SF11">
    <property type="entry name" value="CEREVISIN-RELATED"/>
    <property type="match status" value="1"/>
</dbReference>
<reference evidence="14" key="1">
    <citation type="submission" date="2023-03" db="EMBL/GenBank/DDBJ databases">
        <title>Emydomyces testavorans Genome Sequence.</title>
        <authorList>
            <person name="Hoyer L."/>
        </authorList>
    </citation>
    <scope>NUCLEOTIDE SEQUENCE</scope>
    <source>
        <strain evidence="14">16-2883</strain>
    </source>
</reference>
<evidence type="ECO:0000256" key="8">
    <source>
        <dbReference type="ARBA" id="ARBA00023026"/>
    </source>
</evidence>
<evidence type="ECO:0000256" key="4">
    <source>
        <dbReference type="ARBA" id="ARBA00022670"/>
    </source>
</evidence>
<dbReference type="InterPro" id="IPR023828">
    <property type="entry name" value="Peptidase_S8_Ser-AS"/>
</dbReference>
<organism evidence="14 15">
    <name type="scientific">Emydomyces testavorans</name>
    <dbReference type="NCBI Taxonomy" id="2070801"/>
    <lineage>
        <taxon>Eukaryota</taxon>
        <taxon>Fungi</taxon>
        <taxon>Dikarya</taxon>
        <taxon>Ascomycota</taxon>
        <taxon>Pezizomycotina</taxon>
        <taxon>Eurotiomycetes</taxon>
        <taxon>Eurotiomycetidae</taxon>
        <taxon>Onygenales</taxon>
        <taxon>Nannizziopsiaceae</taxon>
        <taxon>Emydomyces</taxon>
    </lineage>
</organism>
<evidence type="ECO:0000256" key="2">
    <source>
        <dbReference type="ARBA" id="ARBA00011073"/>
    </source>
</evidence>
<dbReference type="GO" id="GO:0004252">
    <property type="term" value="F:serine-type endopeptidase activity"/>
    <property type="evidence" value="ECO:0007669"/>
    <property type="project" value="InterPro"/>
</dbReference>